<reference evidence="4" key="1">
    <citation type="submission" date="2020-05" db="EMBL/GenBank/DDBJ databases">
        <title>Mycena genomes resolve the evolution of fungal bioluminescence.</title>
        <authorList>
            <person name="Tsai I.J."/>
        </authorList>
    </citation>
    <scope>NUCLEOTIDE SEQUENCE</scope>
    <source>
        <strain evidence="4">160909Yilan</strain>
    </source>
</reference>
<dbReference type="Proteomes" id="UP000623467">
    <property type="component" value="Unassembled WGS sequence"/>
</dbReference>
<feature type="compositionally biased region" description="Gly residues" evidence="2">
    <location>
        <begin position="24"/>
        <end position="48"/>
    </location>
</feature>
<comment type="caution">
    <text evidence="4">The sequence shown here is derived from an EMBL/GenBank/DDBJ whole genome shotgun (WGS) entry which is preliminary data.</text>
</comment>
<dbReference type="Pfam" id="PF24883">
    <property type="entry name" value="NPHP3_N"/>
    <property type="match status" value="1"/>
</dbReference>
<organism evidence="4 5">
    <name type="scientific">Mycena sanguinolenta</name>
    <dbReference type="NCBI Taxonomy" id="230812"/>
    <lineage>
        <taxon>Eukaryota</taxon>
        <taxon>Fungi</taxon>
        <taxon>Dikarya</taxon>
        <taxon>Basidiomycota</taxon>
        <taxon>Agaricomycotina</taxon>
        <taxon>Agaricomycetes</taxon>
        <taxon>Agaricomycetidae</taxon>
        <taxon>Agaricales</taxon>
        <taxon>Marasmiineae</taxon>
        <taxon>Mycenaceae</taxon>
        <taxon>Mycena</taxon>
    </lineage>
</organism>
<protein>
    <submittedName>
        <fullName evidence="4">NACHT domain-containing protein</fullName>
    </submittedName>
</protein>
<dbReference type="OrthoDB" id="5967843at2759"/>
<proteinExistence type="predicted"/>
<name>A0A8H6ZC43_9AGAR</name>
<evidence type="ECO:0000313" key="4">
    <source>
        <dbReference type="EMBL" id="KAF7372965.1"/>
    </source>
</evidence>
<dbReference type="Gene3D" id="3.40.50.300">
    <property type="entry name" value="P-loop containing nucleotide triphosphate hydrolases"/>
    <property type="match status" value="1"/>
</dbReference>
<gene>
    <name evidence="4" type="ORF">MSAN_00503700</name>
</gene>
<evidence type="ECO:0000256" key="2">
    <source>
        <dbReference type="SAM" id="MobiDB-lite"/>
    </source>
</evidence>
<dbReference type="EMBL" id="JACAZH010000003">
    <property type="protein sequence ID" value="KAF7372965.1"/>
    <property type="molecule type" value="Genomic_DNA"/>
</dbReference>
<accession>A0A8H6ZC43</accession>
<sequence>MPADRRSKFPQTGGGGRQTMVNYIGGGRGGPGGGGHGTGTGGAGGRGMGPSLSFEISVGQFTMHNNVHGDDDWMHRDLNRQNAVGGDPMHSSRSGPLIHQNIHNYGDRGTLTTFIRLFLSIIDPGIDILHRSVALEGIHDSMDSFPQPKCHPETRTQMLKDLRKWAIDPYPNTTILWLYGPAGAGKSAIMRTLATQLHEDGRLGGCFFFKRGHGTRGNAKAVIPTIAYQLAIRVPWLRARISQIIENDPSIVGQCIASQMENLILGPCHSHEPRDPVAILIDGLDECEGHGFQHEILRAIRNTASSHLISPRFIIASRPEPHIREMFNAPLYFGHYRSVNVEQSFEDVRKYLSDEFARIHHEHATMRNIVLPWPSDVVLRELVFKSSGHFIYASTIIKFIDDKNHRPTQRLAVVKAANSTGCESAFKPLDQLYMTILNSAPRHSELIPILCAIANFQLGAEAIDQILRLEEGETRLRLRGLHSVLHIPPELNEEVPFRDRGGEIFLNDQRIIRSHHASFLEFLDSPSRSRDFCVSVPSRLLGRHWIPFVVSLPPSVEAADLCPLIASINPINIFELDEKPDVDSMTVWLRDISSVSRELIKLWEDYESMVSLEEIGFFRVLVSLVMFPDGTLSNLRRQLGWTWPEIRTWICGPSSNIARHQYRPSVLAARLAFRDVALQCIRKMVQNQLDMSGQVYSWESQDAALESIRNHPFDDDTTDKHKSEQRELVLTISYLVRSSPPCPVLYRELWAIPIVPIWSCWLTGTSLIYHVSKWLQSFPNPTMELVAFWMQAGMFNVTQLDNTSLHYAEKEWKQKRTHWNQTVDCLAIPKELKLL</sequence>
<dbReference type="InterPro" id="IPR056884">
    <property type="entry name" value="NPHP3-like_N"/>
</dbReference>
<evidence type="ECO:0000256" key="1">
    <source>
        <dbReference type="ARBA" id="ARBA00022737"/>
    </source>
</evidence>
<keyword evidence="1" id="KW-0677">Repeat</keyword>
<dbReference type="InterPro" id="IPR027417">
    <property type="entry name" value="P-loop_NTPase"/>
</dbReference>
<keyword evidence="5" id="KW-1185">Reference proteome</keyword>
<evidence type="ECO:0000313" key="5">
    <source>
        <dbReference type="Proteomes" id="UP000623467"/>
    </source>
</evidence>
<feature type="domain" description="Nephrocystin 3-like N-terminal" evidence="3">
    <location>
        <begin position="162"/>
        <end position="318"/>
    </location>
</feature>
<dbReference type="SUPFAM" id="SSF52540">
    <property type="entry name" value="P-loop containing nucleoside triphosphate hydrolases"/>
    <property type="match status" value="1"/>
</dbReference>
<dbReference type="PANTHER" id="PTHR10039">
    <property type="entry name" value="AMELOGENIN"/>
    <property type="match status" value="1"/>
</dbReference>
<evidence type="ECO:0000259" key="3">
    <source>
        <dbReference type="Pfam" id="PF24883"/>
    </source>
</evidence>
<dbReference type="PANTHER" id="PTHR10039:SF14">
    <property type="entry name" value="NACHT DOMAIN-CONTAINING PROTEIN"/>
    <property type="match status" value="1"/>
</dbReference>
<dbReference type="AlphaFoldDB" id="A0A8H6ZC43"/>
<feature type="region of interest" description="Disordered" evidence="2">
    <location>
        <begin position="1"/>
        <end position="50"/>
    </location>
</feature>